<keyword evidence="11" id="KW-1185">Reference proteome</keyword>
<proteinExistence type="inferred from homology"/>
<comment type="caution">
    <text evidence="10">The sequence shown here is derived from an EMBL/GenBank/DDBJ whole genome shotgun (WGS) entry which is preliminary data.</text>
</comment>
<dbReference type="GO" id="GO:0070681">
    <property type="term" value="P:glutaminyl-tRNAGln biosynthesis via transamidation"/>
    <property type="evidence" value="ECO:0007669"/>
    <property type="project" value="UniProtKB-UniRule"/>
</dbReference>
<evidence type="ECO:0000256" key="6">
    <source>
        <dbReference type="ARBA" id="ARBA00047407"/>
    </source>
</evidence>
<dbReference type="InterPro" id="IPR020556">
    <property type="entry name" value="Amidase_CS"/>
</dbReference>
<evidence type="ECO:0000256" key="2">
    <source>
        <dbReference type="ARBA" id="ARBA00022598"/>
    </source>
</evidence>
<evidence type="ECO:0000256" key="4">
    <source>
        <dbReference type="ARBA" id="ARBA00022840"/>
    </source>
</evidence>
<comment type="catalytic activity">
    <reaction evidence="6 7">
        <text>L-glutamyl-tRNA(Gln) + L-glutamine + ATP + H2O = L-glutaminyl-tRNA(Gln) + L-glutamate + ADP + phosphate + H(+)</text>
        <dbReference type="Rhea" id="RHEA:17521"/>
        <dbReference type="Rhea" id="RHEA-COMP:9681"/>
        <dbReference type="Rhea" id="RHEA-COMP:9684"/>
        <dbReference type="ChEBI" id="CHEBI:15377"/>
        <dbReference type="ChEBI" id="CHEBI:15378"/>
        <dbReference type="ChEBI" id="CHEBI:29985"/>
        <dbReference type="ChEBI" id="CHEBI:30616"/>
        <dbReference type="ChEBI" id="CHEBI:43474"/>
        <dbReference type="ChEBI" id="CHEBI:58359"/>
        <dbReference type="ChEBI" id="CHEBI:78520"/>
        <dbReference type="ChEBI" id="CHEBI:78521"/>
        <dbReference type="ChEBI" id="CHEBI:456216"/>
        <dbReference type="EC" id="6.3.5.7"/>
    </reaction>
</comment>
<dbReference type="InterPro" id="IPR036928">
    <property type="entry name" value="AS_sf"/>
</dbReference>
<dbReference type="RefSeq" id="XP_052945359.1">
    <property type="nucleotide sequence ID" value="XM_053089491.1"/>
</dbReference>
<evidence type="ECO:0000256" key="1">
    <source>
        <dbReference type="ARBA" id="ARBA00008069"/>
    </source>
</evidence>
<dbReference type="SUPFAM" id="SSF75304">
    <property type="entry name" value="Amidase signature (AS) enzymes"/>
    <property type="match status" value="1"/>
</dbReference>
<comment type="similarity">
    <text evidence="1 7">Belongs to the amidase family. GatA subfamily.</text>
</comment>
<dbReference type="GeneID" id="77728696"/>
<dbReference type="AlphaFoldDB" id="A0AA38H6L9"/>
<evidence type="ECO:0000256" key="3">
    <source>
        <dbReference type="ARBA" id="ARBA00022741"/>
    </source>
</evidence>
<dbReference type="InterPro" id="IPR000120">
    <property type="entry name" value="Amidase"/>
</dbReference>
<dbReference type="Proteomes" id="UP001164286">
    <property type="component" value="Unassembled WGS sequence"/>
</dbReference>
<keyword evidence="3 7" id="KW-0547">Nucleotide-binding</keyword>
<dbReference type="GO" id="GO:0030956">
    <property type="term" value="C:glutamyl-tRNA(Gln) amidotransferase complex"/>
    <property type="evidence" value="ECO:0007669"/>
    <property type="project" value="UniProtKB-UniRule"/>
</dbReference>
<dbReference type="GO" id="GO:0005739">
    <property type="term" value="C:mitochondrion"/>
    <property type="evidence" value="ECO:0007669"/>
    <property type="project" value="UniProtKB-SubCell"/>
</dbReference>
<dbReference type="GO" id="GO:0050567">
    <property type="term" value="F:glutaminyl-tRNA synthase (glutamine-hydrolyzing) activity"/>
    <property type="evidence" value="ECO:0007669"/>
    <property type="project" value="UniProtKB-UniRule"/>
</dbReference>
<dbReference type="HAMAP" id="MF_00120">
    <property type="entry name" value="GatA"/>
    <property type="match status" value="1"/>
</dbReference>
<dbReference type="PROSITE" id="PS00571">
    <property type="entry name" value="AMIDASES"/>
    <property type="match status" value="1"/>
</dbReference>
<evidence type="ECO:0000313" key="11">
    <source>
        <dbReference type="Proteomes" id="UP001164286"/>
    </source>
</evidence>
<feature type="active site" description="Acyl-ester intermediate" evidence="7">
    <location>
        <position position="156"/>
    </location>
</feature>
<organism evidence="10 11">
    <name type="scientific">Dioszegia hungarica</name>
    <dbReference type="NCBI Taxonomy" id="4972"/>
    <lineage>
        <taxon>Eukaryota</taxon>
        <taxon>Fungi</taxon>
        <taxon>Dikarya</taxon>
        <taxon>Basidiomycota</taxon>
        <taxon>Agaricomycotina</taxon>
        <taxon>Tremellomycetes</taxon>
        <taxon>Tremellales</taxon>
        <taxon>Bulleribasidiaceae</taxon>
        <taxon>Dioszegia</taxon>
    </lineage>
</organism>
<comment type="function">
    <text evidence="7">Allows the formation of correctly charged Gln-tRNA(Gln) through the transamidation of misacylated Glu-tRNA(Gln) in the mitochondria. The reaction takes place in the presence of glutamine and ATP through an activated gamma-phospho-Glu-tRNA(Gln).</text>
</comment>
<feature type="domain" description="Amidase" evidence="9">
    <location>
        <begin position="32"/>
        <end position="471"/>
    </location>
</feature>
<keyword evidence="5 7" id="KW-0648">Protein biosynthesis</keyword>
<gene>
    <name evidence="10" type="ORF">MKK02DRAFT_36766</name>
</gene>
<evidence type="ECO:0000256" key="8">
    <source>
        <dbReference type="SAM" id="MobiDB-lite"/>
    </source>
</evidence>
<sequence>MWSTARRLTAAALKPRVSTTEPTPYSWINPAEAGPSNYAGRLSGKAIAIKENISYTLGPTSCSSDALQGYRPPFNATCVQSLLENGAHIVGQTKMDEFGMGSLTSHMPEHYTPVHNPSGPASDTGPRSAGGSSGGSAAAVAEGSCWAALGTDTGGSVRLPASYCGVVGLKPSYGMISRHGVVAYADSLDCVGILARDVDTVSSVFSTISHPDERDMTCATATTRQSAAALLAFHFPSLSPSSLKGLRIGLPIETHLPSPNVQLPPSLLEHLLSLGATLHAVSLPNLHLALPAYYVLASAEASSNLARYGGVWFGSEKEKEDSREGESGLERRRRMRTEGFGGEVKKRILAGTHALSADEFNNTYLKALHLRHLLRTDFSRLFRVPHPLDPNTFAPPRGIDLLLHPTATRTAPKLDASQRGDEESEYAQDLLTVPASLAGLPAMSVPAGKGEDGWPVGVSLVGQWGMEHVVLWAGQAVDRWDWKL</sequence>
<dbReference type="PANTHER" id="PTHR11895:SF7">
    <property type="entry name" value="GLUTAMYL-TRNA(GLN) AMIDOTRANSFERASE SUBUNIT A, MITOCHONDRIAL"/>
    <property type="match status" value="1"/>
</dbReference>
<name>A0AA38H6L9_9TREE</name>
<feature type="active site" description="Charge relay system" evidence="7">
    <location>
        <position position="132"/>
    </location>
</feature>
<feature type="region of interest" description="Disordered" evidence="8">
    <location>
        <begin position="107"/>
        <end position="135"/>
    </location>
</feature>
<dbReference type="Gene3D" id="3.90.1300.10">
    <property type="entry name" value="Amidase signature (AS) domain"/>
    <property type="match status" value="1"/>
</dbReference>
<evidence type="ECO:0000256" key="7">
    <source>
        <dbReference type="HAMAP-Rule" id="MF_03150"/>
    </source>
</evidence>
<reference evidence="10" key="1">
    <citation type="journal article" date="2022" name="G3 (Bethesda)">
        <title>High quality genome of the basidiomycete yeast Dioszegia hungarica PDD-24b-2 isolated from cloud water.</title>
        <authorList>
            <person name="Jarrige D."/>
            <person name="Haridas S."/>
            <person name="Bleykasten-Grosshans C."/>
            <person name="Joly M."/>
            <person name="Nadalig T."/>
            <person name="Sancelme M."/>
            <person name="Vuilleumier S."/>
            <person name="Grigoriev I.V."/>
            <person name="Amato P."/>
            <person name="Bringel F."/>
        </authorList>
    </citation>
    <scope>NUCLEOTIDE SEQUENCE</scope>
    <source>
        <strain evidence="10">PDD-24b-2</strain>
    </source>
</reference>
<dbReference type="PANTHER" id="PTHR11895">
    <property type="entry name" value="TRANSAMIDASE"/>
    <property type="match status" value="1"/>
</dbReference>
<dbReference type="InterPro" id="IPR023631">
    <property type="entry name" value="Amidase_dom"/>
</dbReference>
<dbReference type="Pfam" id="PF01425">
    <property type="entry name" value="Amidase"/>
    <property type="match status" value="1"/>
</dbReference>
<evidence type="ECO:0000256" key="5">
    <source>
        <dbReference type="ARBA" id="ARBA00022917"/>
    </source>
</evidence>
<dbReference type="GO" id="GO:0005524">
    <property type="term" value="F:ATP binding"/>
    <property type="evidence" value="ECO:0007669"/>
    <property type="project" value="UniProtKB-KW"/>
</dbReference>
<evidence type="ECO:0000259" key="9">
    <source>
        <dbReference type="Pfam" id="PF01425"/>
    </source>
</evidence>
<feature type="active site" description="Charge relay system" evidence="7">
    <location>
        <position position="50"/>
    </location>
</feature>
<evidence type="ECO:0000313" key="10">
    <source>
        <dbReference type="EMBL" id="KAI9635582.1"/>
    </source>
</evidence>
<dbReference type="GO" id="GO:0032543">
    <property type="term" value="P:mitochondrial translation"/>
    <property type="evidence" value="ECO:0007669"/>
    <property type="project" value="UniProtKB-UniRule"/>
</dbReference>
<dbReference type="InterPro" id="IPR004412">
    <property type="entry name" value="GatA"/>
</dbReference>
<comment type="subcellular location">
    <subcellularLocation>
        <location evidence="7">Mitochondrion</location>
    </subcellularLocation>
</comment>
<accession>A0AA38H6L9</accession>
<keyword evidence="7" id="KW-0496">Mitochondrion</keyword>
<keyword evidence="2 7" id="KW-0436">Ligase</keyword>
<keyword evidence="4 7" id="KW-0067">ATP-binding</keyword>
<dbReference type="EMBL" id="JAKWFO010000005">
    <property type="protein sequence ID" value="KAI9635582.1"/>
    <property type="molecule type" value="Genomic_DNA"/>
</dbReference>
<comment type="subunit">
    <text evidence="7">Subunit of the heterotrimeric GatCAB amidotransferase (AdT) complex, composed of A, B and C subunits.</text>
</comment>
<protein>
    <recommendedName>
        <fullName evidence="7">Glutamyl-tRNA(Gln) amidotransferase subunit A, mitochondrial</fullName>
        <shortName evidence="7">Glu-AdT subunit A</shortName>
        <ecNumber evidence="7">6.3.5.7</ecNumber>
    </recommendedName>
</protein>
<dbReference type="EC" id="6.3.5.7" evidence="7"/>